<evidence type="ECO:0000313" key="2">
    <source>
        <dbReference type="Proteomes" id="UP000628560"/>
    </source>
</evidence>
<gene>
    <name evidence="1" type="ORF">ISP11_14510</name>
</gene>
<dbReference type="RefSeq" id="WP_194513632.1">
    <property type="nucleotide sequence ID" value="NZ_JADIXP010000008.1"/>
</dbReference>
<comment type="caution">
    <text evidence="1">The sequence shown here is derived from an EMBL/GenBank/DDBJ whole genome shotgun (WGS) entry which is preliminary data.</text>
</comment>
<dbReference type="AlphaFoldDB" id="A0ABD4KDH7"/>
<accession>A0ABD4KDH7</accession>
<name>A0ABD4KDH7_9ENTR</name>
<proteinExistence type="predicted"/>
<dbReference type="EMBL" id="JADIXP010000008">
    <property type="protein sequence ID" value="MBF4179081.1"/>
    <property type="molecule type" value="Genomic_DNA"/>
</dbReference>
<sequence>MKDTDTPTLENNNVAVIEKLKSSESSWSYLKIAQPHQDGSNFEFIQLFEEEIEYAIYERQGLYFVLIDFFKSYEEASEYAKKIINSKSSLKSIFSAN</sequence>
<dbReference type="Proteomes" id="UP000628560">
    <property type="component" value="Unassembled WGS sequence"/>
</dbReference>
<reference evidence="1 2" key="1">
    <citation type="submission" date="2020-11" db="EMBL/GenBank/DDBJ databases">
        <title>Identification of Lelliottia nimipressuralis from Wound Infection by Whole Genome-Based Bacterial Identification.</title>
        <authorList>
            <person name="Navarathna D.H."/>
            <person name="Choi H."/>
            <person name="Jinadatha C."/>
            <person name="Chatterjee P."/>
            <person name="Hwang M."/>
        </authorList>
    </citation>
    <scope>NUCLEOTIDE SEQUENCE [LARGE SCALE GENOMIC DNA]</scope>
    <source>
        <strain evidence="1 2">DN2020</strain>
    </source>
</reference>
<organism evidence="1 2">
    <name type="scientific">Lelliottia nimipressuralis</name>
    <dbReference type="NCBI Taxonomy" id="69220"/>
    <lineage>
        <taxon>Bacteria</taxon>
        <taxon>Pseudomonadati</taxon>
        <taxon>Pseudomonadota</taxon>
        <taxon>Gammaproteobacteria</taxon>
        <taxon>Enterobacterales</taxon>
        <taxon>Enterobacteriaceae</taxon>
        <taxon>Lelliottia</taxon>
    </lineage>
</organism>
<evidence type="ECO:0000313" key="1">
    <source>
        <dbReference type="EMBL" id="MBF4179081.1"/>
    </source>
</evidence>
<protein>
    <submittedName>
        <fullName evidence="1">Uncharacterized protein</fullName>
    </submittedName>
</protein>